<dbReference type="InterPro" id="IPR051606">
    <property type="entry name" value="Polyketide_Oxido-like"/>
</dbReference>
<dbReference type="GO" id="GO:0016646">
    <property type="term" value="F:oxidoreductase activity, acting on the CH-NH group of donors, NAD or NADP as acceptor"/>
    <property type="evidence" value="ECO:0007669"/>
    <property type="project" value="TreeGrafter"/>
</dbReference>
<keyword evidence="3" id="KW-1185">Reference proteome</keyword>
<dbReference type="KEGG" id="orb:IPMB12_10555"/>
<dbReference type="PANTHER" id="PTHR43355">
    <property type="entry name" value="FLAVIN REDUCTASE (NADPH)"/>
    <property type="match status" value="1"/>
</dbReference>
<dbReference type="InterPro" id="IPR036291">
    <property type="entry name" value="NAD(P)-bd_dom_sf"/>
</dbReference>
<evidence type="ECO:0000313" key="2">
    <source>
        <dbReference type="EMBL" id="QIQ22087.1"/>
    </source>
</evidence>
<dbReference type="SUPFAM" id="SSF51735">
    <property type="entry name" value="NAD(P)-binding Rossmann-fold domains"/>
    <property type="match status" value="1"/>
</dbReference>
<gene>
    <name evidence="2" type="ORF">IPMB12_10555</name>
</gene>
<evidence type="ECO:0000259" key="1">
    <source>
        <dbReference type="Pfam" id="PF13460"/>
    </source>
</evidence>
<dbReference type="InParanoid" id="A0A6G9IE33"/>
<feature type="domain" description="NAD(P)-binding" evidence="1">
    <location>
        <begin position="7"/>
        <end position="197"/>
    </location>
</feature>
<proteinExistence type="predicted"/>
<dbReference type="PANTHER" id="PTHR43355:SF2">
    <property type="entry name" value="FLAVIN REDUCTASE (NADPH)"/>
    <property type="match status" value="1"/>
</dbReference>
<dbReference type="RefSeq" id="WP_166917384.1">
    <property type="nucleotide sequence ID" value="NZ_CP050253.1"/>
</dbReference>
<evidence type="ECO:0000313" key="3">
    <source>
        <dbReference type="Proteomes" id="UP000501168"/>
    </source>
</evidence>
<dbReference type="Proteomes" id="UP000501168">
    <property type="component" value="Chromosome"/>
</dbReference>
<dbReference type="Gene3D" id="3.40.50.720">
    <property type="entry name" value="NAD(P)-binding Rossmann-like Domain"/>
    <property type="match status" value="1"/>
</dbReference>
<protein>
    <submittedName>
        <fullName evidence="2">NAD(P)-dependent oxidoreductase</fullName>
    </submittedName>
</protein>
<accession>A0A6G9IE33</accession>
<reference evidence="2 3" key="1">
    <citation type="submission" date="2020-03" db="EMBL/GenBank/DDBJ databases">
        <title>Complete genome sequence of Orbus sp. IPMB12 (BCRC 80908).</title>
        <authorList>
            <person name="Lo W.-S."/>
            <person name="Chang T.-H."/>
            <person name="Kuo C.-H."/>
        </authorList>
    </citation>
    <scope>NUCLEOTIDE SEQUENCE [LARGE SCALE GENOMIC DNA]</scope>
    <source>
        <strain evidence="2 3">IPMB12</strain>
    </source>
</reference>
<name>A0A6G9IE33_9GAMM</name>
<dbReference type="Pfam" id="PF13460">
    <property type="entry name" value="NAD_binding_10"/>
    <property type="match status" value="1"/>
</dbReference>
<dbReference type="EMBL" id="CP050253">
    <property type="protein sequence ID" value="QIQ22087.1"/>
    <property type="molecule type" value="Genomic_DNA"/>
</dbReference>
<sequence length="210" mass="23264">MKVAVIGATGKSGQHIVTEALNKGYEVTAIVRDKTKITHDKVKVLERNIFDLTVNDIKGFDAVINAFSAPQNDQHQHVVAMQHLIKIFEQVPQVRLLVVGGAGSLYVDPQKSVRLSSTPDFPDAYKPTALNMAESFDLLKVSKVNWTYFSPAAFYDPDGKRTGKYQLGTDFLMTNKEGQSYISYADYAIAMVAELANKAFIKKRFTIVAA</sequence>
<dbReference type="AlphaFoldDB" id="A0A6G9IE33"/>
<organism evidence="2 3">
    <name type="scientific">Zophobihabitans entericus</name>
    <dbReference type="NCBI Taxonomy" id="1635327"/>
    <lineage>
        <taxon>Bacteria</taxon>
        <taxon>Pseudomonadati</taxon>
        <taxon>Pseudomonadota</taxon>
        <taxon>Gammaproteobacteria</taxon>
        <taxon>Orbales</taxon>
        <taxon>Orbaceae</taxon>
        <taxon>Zophobihabitans</taxon>
    </lineage>
</organism>
<dbReference type="CDD" id="cd05244">
    <property type="entry name" value="BVR-B_like_SDR_a"/>
    <property type="match status" value="1"/>
</dbReference>
<dbReference type="InterPro" id="IPR016040">
    <property type="entry name" value="NAD(P)-bd_dom"/>
</dbReference>